<comment type="caution">
    <text evidence="1">The sequence shown here is derived from an EMBL/GenBank/DDBJ whole genome shotgun (WGS) entry which is preliminary data.</text>
</comment>
<dbReference type="AlphaFoldDB" id="A0AAD7XVC4"/>
<evidence type="ECO:0008006" key="3">
    <source>
        <dbReference type="Google" id="ProtNLM"/>
    </source>
</evidence>
<dbReference type="PROSITE" id="PS01228">
    <property type="entry name" value="COF_1"/>
    <property type="match status" value="1"/>
</dbReference>
<dbReference type="GeneID" id="83215876"/>
<keyword evidence="2" id="KW-1185">Reference proteome</keyword>
<evidence type="ECO:0000313" key="1">
    <source>
        <dbReference type="EMBL" id="KAJ8655805.1"/>
    </source>
</evidence>
<dbReference type="RefSeq" id="XP_058340718.1">
    <property type="nucleotide sequence ID" value="XM_058488472.1"/>
</dbReference>
<accession>A0AAD7XVC4</accession>
<dbReference type="Gene3D" id="3.40.50.1000">
    <property type="entry name" value="HAD superfamily/HAD-like"/>
    <property type="match status" value="1"/>
</dbReference>
<reference evidence="1 2" key="1">
    <citation type="submission" date="2023-03" db="EMBL/GenBank/DDBJ databases">
        <title>Genome sequence of Lichtheimia ornata CBS 291.66.</title>
        <authorList>
            <person name="Mohabir J.T."/>
            <person name="Shea T.P."/>
            <person name="Kurbessoian T."/>
            <person name="Berby B."/>
            <person name="Fontaine J."/>
            <person name="Livny J."/>
            <person name="Gnirke A."/>
            <person name="Stajich J.E."/>
            <person name="Cuomo C.A."/>
        </authorList>
    </citation>
    <scope>NUCLEOTIDE SEQUENCE [LARGE SCALE GENOMIC DNA]</scope>
    <source>
        <strain evidence="1">CBS 291.66</strain>
    </source>
</reference>
<gene>
    <name evidence="1" type="ORF">O0I10_008469</name>
</gene>
<proteinExistence type="predicted"/>
<dbReference type="Proteomes" id="UP001234581">
    <property type="component" value="Unassembled WGS sequence"/>
</dbReference>
<evidence type="ECO:0000313" key="2">
    <source>
        <dbReference type="Proteomes" id="UP001234581"/>
    </source>
</evidence>
<name>A0AAD7XVC4_9FUNG</name>
<dbReference type="InterPro" id="IPR023214">
    <property type="entry name" value="HAD_sf"/>
</dbReference>
<organism evidence="1 2">
    <name type="scientific">Lichtheimia ornata</name>
    <dbReference type="NCBI Taxonomy" id="688661"/>
    <lineage>
        <taxon>Eukaryota</taxon>
        <taxon>Fungi</taxon>
        <taxon>Fungi incertae sedis</taxon>
        <taxon>Mucoromycota</taxon>
        <taxon>Mucoromycotina</taxon>
        <taxon>Mucoromycetes</taxon>
        <taxon>Mucorales</taxon>
        <taxon>Lichtheimiaceae</taxon>
        <taxon>Lichtheimia</taxon>
    </lineage>
</organism>
<protein>
    <recommendedName>
        <fullName evidence="3">FCP1 homology domain-containing protein</fullName>
    </recommendedName>
</protein>
<sequence length="90" mass="10449">MYHLHPVYNRPPLRYSIINNNNNTHILAPQLITSDYYLSKSGETSVHVPDPSDRQLVILDLNGTLVSRVNNGMYVRPYQDLFLDYLFQVV</sequence>
<dbReference type="EMBL" id="JARTCD010000045">
    <property type="protein sequence ID" value="KAJ8655805.1"/>
    <property type="molecule type" value="Genomic_DNA"/>
</dbReference>